<keyword evidence="1" id="KW-0472">Membrane</keyword>
<proteinExistence type="predicted"/>
<dbReference type="EMBL" id="KL367560">
    <property type="protein sequence ID" value="KFD64173.1"/>
    <property type="molecule type" value="Genomic_DNA"/>
</dbReference>
<gene>
    <name evidence="2" type="ORF">M514_11180</name>
</gene>
<dbReference type="AlphaFoldDB" id="A0A085N3X7"/>
<evidence type="ECO:0000313" key="2">
    <source>
        <dbReference type="EMBL" id="KFD64173.1"/>
    </source>
</evidence>
<feature type="transmembrane region" description="Helical" evidence="1">
    <location>
        <begin position="436"/>
        <end position="455"/>
    </location>
</feature>
<feature type="transmembrane region" description="Helical" evidence="1">
    <location>
        <begin position="461"/>
        <end position="482"/>
    </location>
</feature>
<accession>A0A085N3X7</accession>
<sequence>MAFATSLATSLSVYGTRRRELGKQWEGSCSVPPPHGVHRNAAAGLCWQNESSKEQNHKLIENLADTIGDYLPKPELPPCQRKDPPWRTAAKNVLAELTKLMHGYSNVTLDKVILGTKCNATAEATFIVQLRILIKDCKKGSRQPCADPAKNAYCSWIGSLDGLRHEKLYGAICYITERLSEEEEWTLATMDVCRLWRYADTKYFRVLIPVGLQNWKKSLLLYYPVATDLSTHHALVSTMGQSQQNVRVNPQGRAGILGQGVMKHLGENLMELPILLRDNGRRREILLSSTNLTGISMGPFPLFYRRHRNYNNLHLNVTHAEDYFYSLVRTANGTKCGIEEFRKEMKQKRKLSNARIYHPHETDNAWVKLKIYFLTVPRKSCLYNLKLNSSANYFHLLWKSYDDARLQSVKSVIDSHFNVREARAITAESYLQRAYYMFYLSTAAAAAVLLGSVLAYFVSPIIFVAAVIPVILALAGATALIYKRNWLSINDGIKSCNK</sequence>
<feature type="transmembrane region" description="Helical" evidence="1">
    <location>
        <begin position="285"/>
        <end position="304"/>
    </location>
</feature>
<reference evidence="2" key="1">
    <citation type="journal article" date="2014" name="Nat. Genet.">
        <title>Genome and transcriptome of the porcine whipworm Trichuris suis.</title>
        <authorList>
            <person name="Jex A.R."/>
            <person name="Nejsum P."/>
            <person name="Schwarz E.M."/>
            <person name="Hu L."/>
            <person name="Young N.D."/>
            <person name="Hall R.S."/>
            <person name="Korhonen P.K."/>
            <person name="Liao S."/>
            <person name="Thamsborg S."/>
            <person name="Xia J."/>
            <person name="Xu P."/>
            <person name="Wang S."/>
            <person name="Scheerlinck J.P."/>
            <person name="Hofmann A."/>
            <person name="Sternberg P.W."/>
            <person name="Wang J."/>
            <person name="Gasser R.B."/>
        </authorList>
    </citation>
    <scope>NUCLEOTIDE SEQUENCE [LARGE SCALE GENOMIC DNA]</scope>
    <source>
        <strain evidence="2">DCEP-RM93F</strain>
    </source>
</reference>
<dbReference type="Proteomes" id="UP000030758">
    <property type="component" value="Unassembled WGS sequence"/>
</dbReference>
<keyword evidence="1" id="KW-1133">Transmembrane helix</keyword>
<name>A0A085N3X7_9BILA</name>
<protein>
    <submittedName>
        <fullName evidence="2">Uncharacterized protein</fullName>
    </submittedName>
</protein>
<keyword evidence="1" id="KW-0812">Transmembrane</keyword>
<organism evidence="2">
    <name type="scientific">Trichuris suis</name>
    <name type="common">pig whipworm</name>
    <dbReference type="NCBI Taxonomy" id="68888"/>
    <lineage>
        <taxon>Eukaryota</taxon>
        <taxon>Metazoa</taxon>
        <taxon>Ecdysozoa</taxon>
        <taxon>Nematoda</taxon>
        <taxon>Enoplea</taxon>
        <taxon>Dorylaimia</taxon>
        <taxon>Trichinellida</taxon>
        <taxon>Trichuridae</taxon>
        <taxon>Trichuris</taxon>
    </lineage>
</organism>
<evidence type="ECO:0000256" key="1">
    <source>
        <dbReference type="SAM" id="Phobius"/>
    </source>
</evidence>